<sequence>MVKLVIGYFIFQTVLFLVLFIISNRTDKRSRSKYVHISEVPEGFVKTSESFMDMKKKIPVYVYYNHETGKRVYVIE</sequence>
<keyword evidence="1" id="KW-0472">Membrane</keyword>
<evidence type="ECO:0000313" key="3">
    <source>
        <dbReference type="Proteomes" id="UP000315215"/>
    </source>
</evidence>
<evidence type="ECO:0000256" key="1">
    <source>
        <dbReference type="SAM" id="Phobius"/>
    </source>
</evidence>
<keyword evidence="1" id="KW-1133">Transmembrane helix</keyword>
<dbReference type="AlphaFoldDB" id="A0A516KIX7"/>
<dbReference type="KEGG" id="aqt:FN924_14735"/>
<gene>
    <name evidence="2" type="ORF">FN924_14735</name>
</gene>
<organism evidence="2 3">
    <name type="scientific">Radiobacillus deserti</name>
    <dbReference type="NCBI Taxonomy" id="2594883"/>
    <lineage>
        <taxon>Bacteria</taxon>
        <taxon>Bacillati</taxon>
        <taxon>Bacillota</taxon>
        <taxon>Bacilli</taxon>
        <taxon>Bacillales</taxon>
        <taxon>Bacillaceae</taxon>
        <taxon>Radiobacillus</taxon>
    </lineage>
</organism>
<keyword evidence="1" id="KW-0812">Transmembrane</keyword>
<dbReference type="OrthoDB" id="2377160at2"/>
<dbReference type="RefSeq" id="WP_143895769.1">
    <property type="nucleotide sequence ID" value="NZ_CP041666.1"/>
</dbReference>
<keyword evidence="3" id="KW-1185">Reference proteome</keyword>
<feature type="transmembrane region" description="Helical" evidence="1">
    <location>
        <begin position="6"/>
        <end position="23"/>
    </location>
</feature>
<reference evidence="2 3" key="1">
    <citation type="submission" date="2019-07" db="EMBL/GenBank/DDBJ databases">
        <authorList>
            <person name="Li J."/>
        </authorList>
    </citation>
    <scope>NUCLEOTIDE SEQUENCE [LARGE SCALE GENOMIC DNA]</scope>
    <source>
        <strain evidence="2 3">TKL69</strain>
    </source>
</reference>
<dbReference type="Proteomes" id="UP000315215">
    <property type="component" value="Chromosome"/>
</dbReference>
<name>A0A516KIX7_9BACI</name>
<proteinExistence type="predicted"/>
<dbReference type="EMBL" id="CP041666">
    <property type="protein sequence ID" value="QDP41331.1"/>
    <property type="molecule type" value="Genomic_DNA"/>
</dbReference>
<evidence type="ECO:0000313" key="2">
    <source>
        <dbReference type="EMBL" id="QDP41331.1"/>
    </source>
</evidence>
<accession>A0A516KIX7</accession>
<protein>
    <submittedName>
        <fullName evidence="2">Uncharacterized protein</fullName>
    </submittedName>
</protein>